<dbReference type="GO" id="GO:0005524">
    <property type="term" value="F:ATP binding"/>
    <property type="evidence" value="ECO:0007669"/>
    <property type="project" value="UniProtKB-KW"/>
</dbReference>
<evidence type="ECO:0000256" key="7">
    <source>
        <dbReference type="PIRSR" id="PIRSR001589-2"/>
    </source>
</evidence>
<dbReference type="InterPro" id="IPR051786">
    <property type="entry name" value="ASN_synthetase/amidase"/>
</dbReference>
<gene>
    <name evidence="11" type="ORF">DB30_00076</name>
</gene>
<feature type="binding site" evidence="7">
    <location>
        <position position="72"/>
    </location>
    <ligand>
        <name>L-glutamine</name>
        <dbReference type="ChEBI" id="CHEBI:58359"/>
    </ligand>
</feature>
<comment type="caution">
    <text evidence="11">The sequence shown here is derived from an EMBL/GenBank/DDBJ whole genome shotgun (WGS) entry which is preliminary data.</text>
</comment>
<keyword evidence="4 7" id="KW-0547">Nucleotide-binding</keyword>
<feature type="region of interest" description="Disordered" evidence="9">
    <location>
        <begin position="1"/>
        <end position="24"/>
    </location>
</feature>
<dbReference type="InterPro" id="IPR017932">
    <property type="entry name" value="GATase_2_dom"/>
</dbReference>
<evidence type="ECO:0000256" key="3">
    <source>
        <dbReference type="ARBA" id="ARBA00012737"/>
    </source>
</evidence>
<evidence type="ECO:0000313" key="12">
    <source>
        <dbReference type="Proteomes" id="UP000031599"/>
    </source>
</evidence>
<dbReference type="GO" id="GO:0006529">
    <property type="term" value="P:asparagine biosynthetic process"/>
    <property type="evidence" value="ECO:0007669"/>
    <property type="project" value="InterPro"/>
</dbReference>
<evidence type="ECO:0000256" key="1">
    <source>
        <dbReference type="ARBA" id="ARBA00005187"/>
    </source>
</evidence>
<dbReference type="InterPro" id="IPR014729">
    <property type="entry name" value="Rossmann-like_a/b/a_fold"/>
</dbReference>
<protein>
    <recommendedName>
        <fullName evidence="3">asparagine synthase (glutamine-hydrolyzing)</fullName>
        <ecNumber evidence="3">6.3.5.4</ecNumber>
    </recommendedName>
</protein>
<dbReference type="EC" id="6.3.5.4" evidence="3"/>
<reference evidence="11 12" key="1">
    <citation type="submission" date="2014-12" db="EMBL/GenBank/DDBJ databases">
        <title>Genome assembly of Enhygromyxa salina DSM 15201.</title>
        <authorList>
            <person name="Sharma G."/>
            <person name="Subramanian S."/>
        </authorList>
    </citation>
    <scope>NUCLEOTIDE SEQUENCE [LARGE SCALE GENOMIC DNA]</scope>
    <source>
        <strain evidence="11 12">DSM 15201</strain>
    </source>
</reference>
<dbReference type="InterPro" id="IPR001962">
    <property type="entry name" value="Asn_synthase"/>
</dbReference>
<dbReference type="InterPro" id="IPR029055">
    <property type="entry name" value="Ntn_hydrolases_N"/>
</dbReference>
<keyword evidence="5 7" id="KW-0067">ATP-binding</keyword>
<evidence type="ECO:0000256" key="6">
    <source>
        <dbReference type="ARBA" id="ARBA00048741"/>
    </source>
</evidence>
<comment type="pathway">
    <text evidence="1">Amino-acid biosynthesis; L-asparagine biosynthesis; L-asparagine from L-aspartate (L-Gln route): step 1/1.</text>
</comment>
<accession>A0A0C2DIQ4</accession>
<dbReference type="SUPFAM" id="SSF56235">
    <property type="entry name" value="N-terminal nucleophile aminohydrolases (Ntn hydrolases)"/>
    <property type="match status" value="1"/>
</dbReference>
<evidence type="ECO:0000256" key="5">
    <source>
        <dbReference type="ARBA" id="ARBA00022840"/>
    </source>
</evidence>
<comment type="catalytic activity">
    <reaction evidence="6">
        <text>L-aspartate + L-glutamine + ATP + H2O = L-asparagine + L-glutamate + AMP + diphosphate + H(+)</text>
        <dbReference type="Rhea" id="RHEA:12228"/>
        <dbReference type="ChEBI" id="CHEBI:15377"/>
        <dbReference type="ChEBI" id="CHEBI:15378"/>
        <dbReference type="ChEBI" id="CHEBI:29985"/>
        <dbReference type="ChEBI" id="CHEBI:29991"/>
        <dbReference type="ChEBI" id="CHEBI:30616"/>
        <dbReference type="ChEBI" id="CHEBI:33019"/>
        <dbReference type="ChEBI" id="CHEBI:58048"/>
        <dbReference type="ChEBI" id="CHEBI:58359"/>
        <dbReference type="ChEBI" id="CHEBI:456215"/>
        <dbReference type="EC" id="6.3.5.4"/>
    </reaction>
</comment>
<evidence type="ECO:0000259" key="10">
    <source>
        <dbReference type="PROSITE" id="PS51278"/>
    </source>
</evidence>
<evidence type="ECO:0000256" key="2">
    <source>
        <dbReference type="ARBA" id="ARBA00005752"/>
    </source>
</evidence>
<evidence type="ECO:0000313" key="11">
    <source>
        <dbReference type="EMBL" id="KIG19567.1"/>
    </source>
</evidence>
<organism evidence="11 12">
    <name type="scientific">Enhygromyxa salina</name>
    <dbReference type="NCBI Taxonomy" id="215803"/>
    <lineage>
        <taxon>Bacteria</taxon>
        <taxon>Pseudomonadati</taxon>
        <taxon>Myxococcota</taxon>
        <taxon>Polyangia</taxon>
        <taxon>Nannocystales</taxon>
        <taxon>Nannocystaceae</taxon>
        <taxon>Enhygromyxa</taxon>
    </lineage>
</organism>
<dbReference type="Pfam" id="PF13537">
    <property type="entry name" value="GATase_7"/>
    <property type="match status" value="1"/>
</dbReference>
<feature type="domain" description="Glutamine amidotransferase type-2" evidence="10">
    <location>
        <begin position="1"/>
        <end position="184"/>
    </location>
</feature>
<dbReference type="PANTHER" id="PTHR43284:SF1">
    <property type="entry name" value="ASPARAGINE SYNTHETASE"/>
    <property type="match status" value="1"/>
</dbReference>
<proteinExistence type="inferred from homology"/>
<dbReference type="PROSITE" id="PS51278">
    <property type="entry name" value="GATASE_TYPE_2"/>
    <property type="match status" value="1"/>
</dbReference>
<dbReference type="Gene3D" id="3.60.20.10">
    <property type="entry name" value="Glutamine Phosphoribosylpyrophosphate, subunit 1, domain 1"/>
    <property type="match status" value="1"/>
</dbReference>
<evidence type="ECO:0000256" key="9">
    <source>
        <dbReference type="SAM" id="MobiDB-lite"/>
    </source>
</evidence>
<name>A0A0C2DIQ4_9BACT</name>
<dbReference type="Gene3D" id="3.40.50.620">
    <property type="entry name" value="HUPs"/>
    <property type="match status" value="1"/>
</dbReference>
<dbReference type="GO" id="GO:0005829">
    <property type="term" value="C:cytosol"/>
    <property type="evidence" value="ECO:0007669"/>
    <property type="project" value="TreeGrafter"/>
</dbReference>
<evidence type="ECO:0000256" key="4">
    <source>
        <dbReference type="ARBA" id="ARBA00022741"/>
    </source>
</evidence>
<dbReference type="AlphaFoldDB" id="A0A0C2DIQ4"/>
<dbReference type="SUPFAM" id="SSF52402">
    <property type="entry name" value="Adenine nucleotide alpha hydrolases-like"/>
    <property type="match status" value="1"/>
</dbReference>
<dbReference type="Pfam" id="PF00733">
    <property type="entry name" value="Asn_synthase"/>
    <property type="match status" value="1"/>
</dbReference>
<dbReference type="PANTHER" id="PTHR43284">
    <property type="entry name" value="ASPARAGINE SYNTHETASE (GLUTAMINE-HYDROLYZING)"/>
    <property type="match status" value="1"/>
</dbReference>
<dbReference type="EMBL" id="JMCC02000001">
    <property type="protein sequence ID" value="KIG19567.1"/>
    <property type="molecule type" value="Genomic_DNA"/>
</dbReference>
<dbReference type="Proteomes" id="UP000031599">
    <property type="component" value="Unassembled WGS sequence"/>
</dbReference>
<sequence>MARVLEHRGPSSAHAQGRHGGMGQLWNADRPHAKAVAVSRDGSVRCVLGGSLFNRLELARALALPDAANVDDAQVVAELLAREGVAAISKLDGAFGLAAEDAEGLLLVRDALGERPLYYAQTVAGTTLFATEIKAMLPLLGQDVRPNLASLSAVLVFSFIPGPDTMFQGVRELEPGSYVRIRPGAAPQAPVSHWSPREDVDPEWTDAGGAQHIAKLCREAIARRMPTDGRPVAAFLSGGVDSSAVVALMAEAGIAPVCLSVGFGFGQPNELAHARHVAEHCGVEHRIIDVEPDDFIDLLPEIIWRLDDPLCDCITVPNFILARQTAAEASIVFNGEGGDPLFGGPKNKFMILGEWYKPYGGYDRHQAYLASYHKFFAHYDALCTPQLRESSGGTQALCDQVAPFLDDPSTASFLNRLMKLNIRLKGGQNILVKVDKMLSCNGVRSASPLFDRQLTEYSMRIPPGAKRRGDVEKYAFKQAIESLLPYAVVYRKKAGMGVPLNHWFRKTRLREYTRDILTSQRARERGYFAQPFVEALLNDEGPPQQFSRDRSGEMLWMLLAIELWHRVFVDKVDGGFTSTSGATS</sequence>
<dbReference type="PIRSF" id="PIRSF001589">
    <property type="entry name" value="Asn_synthetase_glu-h"/>
    <property type="match status" value="1"/>
</dbReference>
<dbReference type="RefSeq" id="WP_052545923.1">
    <property type="nucleotide sequence ID" value="NZ_JMCC02000001.1"/>
</dbReference>
<comment type="similarity">
    <text evidence="2">Belongs to the asparagine synthetase family.</text>
</comment>
<dbReference type="GO" id="GO:0004066">
    <property type="term" value="F:asparagine synthase (glutamine-hydrolyzing) activity"/>
    <property type="evidence" value="ECO:0007669"/>
    <property type="project" value="UniProtKB-EC"/>
</dbReference>
<dbReference type="CDD" id="cd01991">
    <property type="entry name" value="Asn_synthase_B_C"/>
    <property type="match status" value="1"/>
</dbReference>
<dbReference type="InterPro" id="IPR006426">
    <property type="entry name" value="Asn_synth_AEB"/>
</dbReference>
<evidence type="ECO:0000256" key="8">
    <source>
        <dbReference type="PIRSR" id="PIRSR001589-3"/>
    </source>
</evidence>
<feature type="site" description="Important for beta-aspartyl-AMP intermediate formation" evidence="8">
    <location>
        <position position="336"/>
    </location>
</feature>